<dbReference type="GO" id="GO:0004497">
    <property type="term" value="F:monooxygenase activity"/>
    <property type="evidence" value="ECO:0007669"/>
    <property type="project" value="TreeGrafter"/>
</dbReference>
<evidence type="ECO:0000256" key="1">
    <source>
        <dbReference type="ARBA" id="ARBA00023002"/>
    </source>
</evidence>
<organism evidence="3 4">
    <name type="scientific">Mycena rosella</name>
    <name type="common">Pink bonnet</name>
    <name type="synonym">Agaricus rosellus</name>
    <dbReference type="NCBI Taxonomy" id="1033263"/>
    <lineage>
        <taxon>Eukaryota</taxon>
        <taxon>Fungi</taxon>
        <taxon>Dikarya</taxon>
        <taxon>Basidiomycota</taxon>
        <taxon>Agaricomycotina</taxon>
        <taxon>Agaricomycetes</taxon>
        <taxon>Agaricomycetidae</taxon>
        <taxon>Agaricales</taxon>
        <taxon>Marasmiineae</taxon>
        <taxon>Mycenaceae</taxon>
        <taxon>Mycena</taxon>
    </lineage>
</organism>
<protein>
    <recommendedName>
        <fullName evidence="5">FAD/NAD(P)-binding domain-containing protein</fullName>
    </recommendedName>
</protein>
<dbReference type="Pfam" id="PF13738">
    <property type="entry name" value="Pyr_redox_3"/>
    <property type="match status" value="1"/>
</dbReference>
<evidence type="ECO:0008006" key="5">
    <source>
        <dbReference type="Google" id="ProtNLM"/>
    </source>
</evidence>
<dbReference type="GO" id="GO:0050660">
    <property type="term" value="F:flavin adenine dinucleotide binding"/>
    <property type="evidence" value="ECO:0007669"/>
    <property type="project" value="TreeGrafter"/>
</dbReference>
<name>A0AAD7CGX7_MYCRO</name>
<evidence type="ECO:0000256" key="2">
    <source>
        <dbReference type="SAM" id="MobiDB-lite"/>
    </source>
</evidence>
<dbReference type="InterPro" id="IPR036188">
    <property type="entry name" value="FAD/NAD-bd_sf"/>
</dbReference>
<dbReference type="PANTHER" id="PTHR43539:SF68">
    <property type="entry name" value="FLAVIN-BINDING MONOOXYGENASE-LIKE PROTEIN (AFU_ORTHOLOGUE AFUA_4G09220)"/>
    <property type="match status" value="1"/>
</dbReference>
<dbReference type="AlphaFoldDB" id="A0AAD7CGX7"/>
<dbReference type="SUPFAM" id="SSF51905">
    <property type="entry name" value="FAD/NAD(P)-binding domain"/>
    <property type="match status" value="2"/>
</dbReference>
<keyword evidence="1" id="KW-0560">Oxidoreductase</keyword>
<dbReference type="Gene3D" id="3.50.50.60">
    <property type="entry name" value="FAD/NAD(P)-binding domain"/>
    <property type="match status" value="1"/>
</dbReference>
<comment type="caution">
    <text evidence="3">The sequence shown here is derived from an EMBL/GenBank/DDBJ whole genome shotgun (WGS) entry which is preliminary data.</text>
</comment>
<feature type="region of interest" description="Disordered" evidence="2">
    <location>
        <begin position="1"/>
        <end position="25"/>
    </location>
</feature>
<gene>
    <name evidence="3" type="ORF">B0H17DRAFT_1103099</name>
</gene>
<dbReference type="EMBL" id="JARKIE010000378">
    <property type="protein sequence ID" value="KAJ7648501.1"/>
    <property type="molecule type" value="Genomic_DNA"/>
</dbReference>
<dbReference type="InterPro" id="IPR050982">
    <property type="entry name" value="Auxin_biosynth/cation_transpt"/>
</dbReference>
<proteinExistence type="predicted"/>
<accession>A0AAD7CGX7</accession>
<reference evidence="3" key="1">
    <citation type="submission" date="2023-03" db="EMBL/GenBank/DDBJ databases">
        <title>Massive genome expansion in bonnet fungi (Mycena s.s.) driven by repeated elements and novel gene families across ecological guilds.</title>
        <authorList>
            <consortium name="Lawrence Berkeley National Laboratory"/>
            <person name="Harder C.B."/>
            <person name="Miyauchi S."/>
            <person name="Viragh M."/>
            <person name="Kuo A."/>
            <person name="Thoen E."/>
            <person name="Andreopoulos B."/>
            <person name="Lu D."/>
            <person name="Skrede I."/>
            <person name="Drula E."/>
            <person name="Henrissat B."/>
            <person name="Morin E."/>
            <person name="Kohler A."/>
            <person name="Barry K."/>
            <person name="LaButti K."/>
            <person name="Morin E."/>
            <person name="Salamov A."/>
            <person name="Lipzen A."/>
            <person name="Mereny Z."/>
            <person name="Hegedus B."/>
            <person name="Baldrian P."/>
            <person name="Stursova M."/>
            <person name="Weitz H."/>
            <person name="Taylor A."/>
            <person name="Grigoriev I.V."/>
            <person name="Nagy L.G."/>
            <person name="Martin F."/>
            <person name="Kauserud H."/>
        </authorList>
    </citation>
    <scope>NUCLEOTIDE SEQUENCE</scope>
    <source>
        <strain evidence="3">CBHHK067</strain>
    </source>
</reference>
<evidence type="ECO:0000313" key="4">
    <source>
        <dbReference type="Proteomes" id="UP001221757"/>
    </source>
</evidence>
<keyword evidence="4" id="KW-1185">Reference proteome</keyword>
<sequence length="614" mass="68595">MNPSLSSPCAETSMTNTGNPPPTLENLGATVPDDLDPRNIATEWFKSFSTHAENANVEGVAALFVESAYWRDILALSWDFRTFEGAALQKFLSDRLAVAQMSAFQLKDEYLGLRRPYPDLAWIEAMFSFETSFGLASGVFRLVPLRGGEWKAHCMFTNLEDLKGFPEKIGPLRDFAPNHGKWEEARRRASSFEDSDPTVLIIGGGQSGLELAARLGCLDVSTLVVEKNARVGDNWRNRYEALCLHDPVWYDQFPYMPFPPTWPVYTPALKLANWLEHYAEALEIPIWTSSEVTAASQDASGMWRVTVRNGEGKERIFTAKHLVFATGFGSYRGNLPVYPGMDEFKGQLLHTSQHKKATDHLGKKVVVIGACTSAHDICSDYFQHGVDVTMFQRSSTYVMTTKNGFRVLMNGVYSENAPPTDVADRLNASYPHHFMEFLAPRKTLEVAEADKDLLDGLRKRGFRLDLGYKNAGFLLAVWESAGGYYLDVGASQMIVDGKIKVKNDSLIERFTPSGLKFENGSELPADVVVFATGVGDARENIRKVCGDELADKCKPIWGLDEEGEIKGAWRDLGIPRLWYMMGNLHCCRFHSKHVALQIKAMEEGIFSGERYSLA</sequence>
<dbReference type="PANTHER" id="PTHR43539">
    <property type="entry name" value="FLAVIN-BINDING MONOOXYGENASE-LIKE PROTEIN (AFU_ORTHOLOGUE AFUA_4G09220)"/>
    <property type="match status" value="1"/>
</dbReference>
<dbReference type="Proteomes" id="UP001221757">
    <property type="component" value="Unassembled WGS sequence"/>
</dbReference>
<evidence type="ECO:0000313" key="3">
    <source>
        <dbReference type="EMBL" id="KAJ7648501.1"/>
    </source>
</evidence>
<feature type="compositionally biased region" description="Polar residues" evidence="2">
    <location>
        <begin position="1"/>
        <end position="18"/>
    </location>
</feature>